<comment type="caution">
    <text evidence="1">The sequence shown here is derived from an EMBL/GenBank/DDBJ whole genome shotgun (WGS) entry which is preliminary data.</text>
</comment>
<evidence type="ECO:0000313" key="2">
    <source>
        <dbReference type="Proteomes" id="UP001140293"/>
    </source>
</evidence>
<reference evidence="1" key="2">
    <citation type="journal article" date="2022" name="BMC Genomics">
        <title>Comparative genome analysis of mycobacteria focusing on tRNA and non-coding RNA.</title>
        <authorList>
            <person name="Behra P.R.K."/>
            <person name="Pettersson B.M.F."/>
            <person name="Ramesh M."/>
            <person name="Das S."/>
            <person name="Dasgupta S."/>
            <person name="Kirsebom L.A."/>
        </authorList>
    </citation>
    <scope>NUCLEOTIDE SEQUENCE</scope>
    <source>
        <strain evidence="1">DSM 44615</strain>
    </source>
</reference>
<name>A0A9X2YHW2_9MYCO</name>
<dbReference type="AlphaFoldDB" id="A0A9X2YHW2"/>
<dbReference type="Proteomes" id="UP001140293">
    <property type="component" value="Unassembled WGS sequence"/>
</dbReference>
<proteinExistence type="predicted"/>
<protein>
    <submittedName>
        <fullName evidence="1">Uncharacterized protein</fullName>
    </submittedName>
</protein>
<evidence type="ECO:0000313" key="1">
    <source>
        <dbReference type="EMBL" id="MCV7168395.1"/>
    </source>
</evidence>
<dbReference type="EMBL" id="JACKSJ010000009">
    <property type="protein sequence ID" value="MCV7168395.1"/>
    <property type="molecule type" value="Genomic_DNA"/>
</dbReference>
<gene>
    <name evidence="1" type="ORF">H7I41_00515</name>
</gene>
<sequence length="243" mass="26346">MGGTAAGRAACQARDRSLTEHVGHQVFARALVDLEALHCELLGEALHQFLARLAGQALDHRSGEGALQCGAQPVEQSKHDLPDDRCGDRLDGRDKCCRCAAGPGRALNVEGDPNRRHPQRADDHQLRVLDVGAGVGGQLAQRRQCIAELLHRMVSVEELLEVLFGSLGGFAEKHGQRRGPHPCQVVDQAENVGGRRVPFVADAEHGGFVALRPLVTGQVGHPLQGRRYLNTHAFVPWRCDVLC</sequence>
<reference evidence="1" key="1">
    <citation type="submission" date="2020-07" db="EMBL/GenBank/DDBJ databases">
        <authorList>
            <person name="Pettersson B.M.F."/>
            <person name="Behra P.R.K."/>
            <person name="Ramesh M."/>
            <person name="Das S."/>
            <person name="Dasgupta S."/>
            <person name="Kirsebom L.A."/>
        </authorList>
    </citation>
    <scope>NUCLEOTIDE SEQUENCE</scope>
    <source>
        <strain evidence="1">DSM 44615</strain>
    </source>
</reference>
<keyword evidence="2" id="KW-1185">Reference proteome</keyword>
<accession>A0A9X2YHW2</accession>
<organism evidence="1 2">
    <name type="scientific">[Mycobacterium] manitobense</name>
    <dbReference type="NCBI Taxonomy" id="190147"/>
    <lineage>
        <taxon>Bacteria</taxon>
        <taxon>Bacillati</taxon>
        <taxon>Actinomycetota</taxon>
        <taxon>Actinomycetes</taxon>
        <taxon>Mycobacteriales</taxon>
        <taxon>Mycobacteriaceae</taxon>
        <taxon>Mycolicibacterium</taxon>
    </lineage>
</organism>